<feature type="domain" description="VOC" evidence="1">
    <location>
        <begin position="6"/>
        <end position="123"/>
    </location>
</feature>
<dbReference type="Proteomes" id="UP000001095">
    <property type="component" value="Unassembled WGS sequence"/>
</dbReference>
<dbReference type="CDD" id="cd07247">
    <property type="entry name" value="SgaA_N_like"/>
    <property type="match status" value="1"/>
</dbReference>
<gene>
    <name evidence="2" type="ORF">HMPREF9696_03673</name>
</gene>
<reference evidence="2 3" key="1">
    <citation type="submission" date="2012-04" db="EMBL/GenBank/DDBJ databases">
        <title>The Genome Sequence of Afipia clevelandensis ATCC 49720.</title>
        <authorList>
            <consortium name="The Broad Institute Genome Sequencing Platform"/>
            <person name="Earl A."/>
            <person name="Ward D."/>
            <person name="Feldgarden M."/>
            <person name="Gevers D."/>
            <person name="Huys G."/>
            <person name="Walker B."/>
            <person name="Young S.K."/>
            <person name="Zeng Q."/>
            <person name="Gargeya S."/>
            <person name="Fitzgerald M."/>
            <person name="Haas B."/>
            <person name="Abouelleil A."/>
            <person name="Alvarado L."/>
            <person name="Arachchi H.M."/>
            <person name="Berlin A."/>
            <person name="Chapman S.B."/>
            <person name="Goldberg J."/>
            <person name="Griggs A."/>
            <person name="Gujja S."/>
            <person name="Hansen M."/>
            <person name="Howarth C."/>
            <person name="Imamovic A."/>
            <person name="Larimer J."/>
            <person name="McCowen C."/>
            <person name="Montmayeur A."/>
            <person name="Murphy C."/>
            <person name="Neiman D."/>
            <person name="Pearson M."/>
            <person name="Priest M."/>
            <person name="Roberts A."/>
            <person name="Saif S."/>
            <person name="Shea T."/>
            <person name="Sisk P."/>
            <person name="Sykes S."/>
            <person name="Wortman J."/>
            <person name="Nusbaum C."/>
            <person name="Birren B."/>
        </authorList>
    </citation>
    <scope>NUCLEOTIDE SEQUENCE [LARGE SCALE GENOMIC DNA]</scope>
    <source>
        <strain evidence="2 3">ATCC 49720</strain>
    </source>
</reference>
<dbReference type="HOGENOM" id="CLU_127592_2_0_5"/>
<sequence length="126" mass="13880">MTAHGHFHWNELVTPDAERAMQFYKKTIGWTFEPMPMEDGATYWVAYADGEMAAGIFPTDRPEFEGVPEGWMSYLAVDDVDARVKAAVAAGAQLMRPIFDVPYVGRIAILTEPGGAGIGWITPVDD</sequence>
<dbReference type="Gene3D" id="3.10.180.10">
    <property type="entry name" value="2,3-Dihydroxybiphenyl 1,2-Dioxygenase, domain 1"/>
    <property type="match status" value="1"/>
</dbReference>
<dbReference type="RefSeq" id="WP_002714543.1">
    <property type="nucleotide sequence ID" value="NZ_KB375281.1"/>
</dbReference>
<dbReference type="AlphaFoldDB" id="K8NU72"/>
<dbReference type="PANTHER" id="PTHR33993:SF14">
    <property type="entry name" value="GB|AAF24581.1"/>
    <property type="match status" value="1"/>
</dbReference>
<organism evidence="2 3">
    <name type="scientific">Afipia clevelandensis ATCC 49720</name>
    <dbReference type="NCBI Taxonomy" id="883079"/>
    <lineage>
        <taxon>Bacteria</taxon>
        <taxon>Pseudomonadati</taxon>
        <taxon>Pseudomonadota</taxon>
        <taxon>Alphaproteobacteria</taxon>
        <taxon>Hyphomicrobiales</taxon>
        <taxon>Nitrobacteraceae</taxon>
        <taxon>Afipia</taxon>
    </lineage>
</organism>
<dbReference type="InterPro" id="IPR037523">
    <property type="entry name" value="VOC_core"/>
</dbReference>
<comment type="caution">
    <text evidence="2">The sequence shown here is derived from an EMBL/GenBank/DDBJ whole genome shotgun (WGS) entry which is preliminary data.</text>
</comment>
<dbReference type="PROSITE" id="PS51819">
    <property type="entry name" value="VOC"/>
    <property type="match status" value="1"/>
</dbReference>
<evidence type="ECO:0000259" key="1">
    <source>
        <dbReference type="PROSITE" id="PS51819"/>
    </source>
</evidence>
<dbReference type="InterPro" id="IPR004360">
    <property type="entry name" value="Glyas_Fos-R_dOase_dom"/>
</dbReference>
<evidence type="ECO:0000313" key="3">
    <source>
        <dbReference type="Proteomes" id="UP000001095"/>
    </source>
</evidence>
<proteinExistence type="predicted"/>
<dbReference type="OrthoDB" id="9792323at2"/>
<dbReference type="EMBL" id="AGWY01000015">
    <property type="protein sequence ID" value="EKS32696.1"/>
    <property type="molecule type" value="Genomic_DNA"/>
</dbReference>
<dbReference type="PATRIC" id="fig|883079.3.peg.3747"/>
<name>K8NU72_9BRAD</name>
<evidence type="ECO:0000313" key="2">
    <source>
        <dbReference type="EMBL" id="EKS32696.1"/>
    </source>
</evidence>
<dbReference type="Pfam" id="PF00903">
    <property type="entry name" value="Glyoxalase"/>
    <property type="match status" value="1"/>
</dbReference>
<accession>K8NU72</accession>
<protein>
    <recommendedName>
        <fullName evidence="1">VOC domain-containing protein</fullName>
    </recommendedName>
</protein>
<keyword evidence="3" id="KW-1185">Reference proteome</keyword>
<dbReference type="SUPFAM" id="SSF54593">
    <property type="entry name" value="Glyoxalase/Bleomycin resistance protein/Dihydroxybiphenyl dioxygenase"/>
    <property type="match status" value="1"/>
</dbReference>
<dbReference type="InterPro" id="IPR052164">
    <property type="entry name" value="Anthracycline_SecMetBiosynth"/>
</dbReference>
<dbReference type="PANTHER" id="PTHR33993">
    <property type="entry name" value="GLYOXALASE-RELATED"/>
    <property type="match status" value="1"/>
</dbReference>
<dbReference type="InterPro" id="IPR029068">
    <property type="entry name" value="Glyas_Bleomycin-R_OHBP_Dase"/>
</dbReference>